<keyword evidence="3" id="KW-1185">Reference proteome</keyword>
<comment type="caution">
    <text evidence="2">The sequence shown here is derived from an EMBL/GenBank/DDBJ whole genome shotgun (WGS) entry which is preliminary data.</text>
</comment>
<dbReference type="InParanoid" id="A0A2P6N0I8"/>
<feature type="signal peptide" evidence="1">
    <location>
        <begin position="1"/>
        <end position="16"/>
    </location>
</feature>
<evidence type="ECO:0000256" key="1">
    <source>
        <dbReference type="SAM" id="SignalP"/>
    </source>
</evidence>
<dbReference type="EMBL" id="MDYQ01000263">
    <property type="protein sequence ID" value="PRP77467.1"/>
    <property type="molecule type" value="Genomic_DNA"/>
</dbReference>
<feature type="chain" id="PRO_5015165626" evidence="1">
    <location>
        <begin position="17"/>
        <end position="166"/>
    </location>
</feature>
<proteinExistence type="predicted"/>
<dbReference type="Proteomes" id="UP000241769">
    <property type="component" value="Unassembled WGS sequence"/>
</dbReference>
<reference evidence="2 3" key="1">
    <citation type="journal article" date="2018" name="Genome Biol. Evol.">
        <title>Multiple Roots of Fruiting Body Formation in Amoebozoa.</title>
        <authorList>
            <person name="Hillmann F."/>
            <person name="Forbes G."/>
            <person name="Novohradska S."/>
            <person name="Ferling I."/>
            <person name="Riege K."/>
            <person name="Groth M."/>
            <person name="Westermann M."/>
            <person name="Marz M."/>
            <person name="Spaller T."/>
            <person name="Winckler T."/>
            <person name="Schaap P."/>
            <person name="Glockner G."/>
        </authorList>
    </citation>
    <scope>NUCLEOTIDE SEQUENCE [LARGE SCALE GENOMIC DNA]</scope>
    <source>
        <strain evidence="2 3">Jena</strain>
    </source>
</reference>
<protein>
    <submittedName>
        <fullName evidence="2">Uncharacterized protein</fullName>
    </submittedName>
</protein>
<sequence length="166" mass="17724">MRHAFFFLVVLALASAKCSLQMPDRPARQIVCGILEELLVFNATGCKTDFTNSGTELSNGFRGIGAGIKAKSTKAIKNGLVLVGTGLRDINRGLNDCGITSGVSIVANGAVSFSSGIAVITQTVKILIRGENIYNDIWDIYTLDQAADYDAVGHKLVHLLKLIVAR</sequence>
<keyword evidence="1" id="KW-0732">Signal</keyword>
<organism evidence="2 3">
    <name type="scientific">Planoprotostelium fungivorum</name>
    <dbReference type="NCBI Taxonomy" id="1890364"/>
    <lineage>
        <taxon>Eukaryota</taxon>
        <taxon>Amoebozoa</taxon>
        <taxon>Evosea</taxon>
        <taxon>Variosea</taxon>
        <taxon>Cavosteliida</taxon>
        <taxon>Cavosteliaceae</taxon>
        <taxon>Planoprotostelium</taxon>
    </lineage>
</organism>
<evidence type="ECO:0000313" key="2">
    <source>
        <dbReference type="EMBL" id="PRP77467.1"/>
    </source>
</evidence>
<dbReference type="AlphaFoldDB" id="A0A2P6N0I8"/>
<accession>A0A2P6N0I8</accession>
<name>A0A2P6N0I8_9EUKA</name>
<gene>
    <name evidence="2" type="ORF">PROFUN_14322</name>
</gene>
<evidence type="ECO:0000313" key="3">
    <source>
        <dbReference type="Proteomes" id="UP000241769"/>
    </source>
</evidence>